<reference evidence="2 3" key="1">
    <citation type="submission" date="2017-04" db="EMBL/GenBank/DDBJ databases">
        <authorList>
            <person name="Afonso C.L."/>
            <person name="Miller P.J."/>
            <person name="Scott M.A."/>
            <person name="Spackman E."/>
            <person name="Goraichik I."/>
            <person name="Dimitrov K.M."/>
            <person name="Suarez D.L."/>
            <person name="Swayne D.E."/>
        </authorList>
    </citation>
    <scope>NUCLEOTIDE SEQUENCE [LARGE SCALE GENOMIC DNA]</scope>
    <source>
        <strain evidence="2 3">DSM 22418</strain>
    </source>
</reference>
<dbReference type="OrthoDB" id="9810698at2"/>
<evidence type="ECO:0000313" key="3">
    <source>
        <dbReference type="Proteomes" id="UP000192980"/>
    </source>
</evidence>
<protein>
    <submittedName>
        <fullName evidence="2">Uncharacterized conserved protein</fullName>
    </submittedName>
</protein>
<name>A0A1X7I1S5_9SPHI</name>
<evidence type="ECO:0000256" key="1">
    <source>
        <dbReference type="SAM" id="SignalP"/>
    </source>
</evidence>
<sequence length="320" mass="35234">MKKLVILLLTLAAGQQGLAQGHYTGSSFNPNDYFAPHAGLIVPVWYGYANMDYHNAQGKKSDQLINPKPGNPTSLDITQNVKTHSFILMAIYGGKGKVLGANWGMMLIPTLNSPTAGIALDYYSQQTGSGRYHFKNKSIGFGDMYIQPVWLSWQQGNMQYAVNYGVWAPTGRYKPNDLDNGGHGYWSHNIRAALKYKPTPSINMSIAPTLEINHWQKDTDFKEGTHLTVDLGGSYVWNKRGDEVGLFGHYTKQISDDKGAGGGSFVADQMAGIGGFISYWVVPRKVGLMGRITQNFATENRFGGLAMQTGVNFLIPTDKH</sequence>
<accession>A0A1X7I1S5</accession>
<feature type="signal peptide" evidence="1">
    <location>
        <begin position="1"/>
        <end position="19"/>
    </location>
</feature>
<dbReference type="RefSeq" id="WP_085471257.1">
    <property type="nucleotide sequence ID" value="NZ_FXAU01000001.1"/>
</dbReference>
<dbReference type="STRING" id="561061.SAMN05660862_0369"/>
<evidence type="ECO:0000313" key="2">
    <source>
        <dbReference type="EMBL" id="SMG08292.1"/>
    </source>
</evidence>
<keyword evidence="3" id="KW-1185">Reference proteome</keyword>
<dbReference type="InterPro" id="IPR025737">
    <property type="entry name" value="FApF"/>
</dbReference>
<dbReference type="Proteomes" id="UP000192980">
    <property type="component" value="Unassembled WGS sequence"/>
</dbReference>
<organism evidence="2 3">
    <name type="scientific">Sphingobacterium psychroaquaticum</name>
    <dbReference type="NCBI Taxonomy" id="561061"/>
    <lineage>
        <taxon>Bacteria</taxon>
        <taxon>Pseudomonadati</taxon>
        <taxon>Bacteroidota</taxon>
        <taxon>Sphingobacteriia</taxon>
        <taxon>Sphingobacteriales</taxon>
        <taxon>Sphingobacteriaceae</taxon>
        <taxon>Sphingobacterium</taxon>
    </lineage>
</organism>
<dbReference type="EMBL" id="FXAU01000001">
    <property type="protein sequence ID" value="SMG08292.1"/>
    <property type="molecule type" value="Genomic_DNA"/>
</dbReference>
<keyword evidence="1" id="KW-0732">Signal</keyword>
<dbReference type="Pfam" id="PF13557">
    <property type="entry name" value="Phenol_MetA_deg"/>
    <property type="match status" value="1"/>
</dbReference>
<dbReference type="AlphaFoldDB" id="A0A1X7I1S5"/>
<feature type="chain" id="PRO_5012146233" evidence="1">
    <location>
        <begin position="20"/>
        <end position="320"/>
    </location>
</feature>
<proteinExistence type="predicted"/>
<gene>
    <name evidence="2" type="ORF">SAMN05660862_0369</name>
</gene>